<evidence type="ECO:0008006" key="4">
    <source>
        <dbReference type="Google" id="ProtNLM"/>
    </source>
</evidence>
<dbReference type="EMBL" id="JAHHUM010002020">
    <property type="protein sequence ID" value="KAK5607572.1"/>
    <property type="molecule type" value="Genomic_DNA"/>
</dbReference>
<name>A0AAV9RF81_9TELE</name>
<keyword evidence="1" id="KW-0732">Signal</keyword>
<comment type="caution">
    <text evidence="2">The sequence shown here is derived from an EMBL/GenBank/DDBJ whole genome shotgun (WGS) entry which is preliminary data.</text>
</comment>
<evidence type="ECO:0000256" key="1">
    <source>
        <dbReference type="SAM" id="SignalP"/>
    </source>
</evidence>
<keyword evidence="3" id="KW-1185">Reference proteome</keyword>
<feature type="signal peptide" evidence="1">
    <location>
        <begin position="1"/>
        <end position="26"/>
    </location>
</feature>
<evidence type="ECO:0000313" key="2">
    <source>
        <dbReference type="EMBL" id="KAK5607572.1"/>
    </source>
</evidence>
<accession>A0AAV9RF81</accession>
<sequence length="133" mass="15050">MLSQHECCLWCCVSLWWTSLACFCFAGKNMQGFYLLTDLASTEICRVRTQGGGDGKRHVFRDLHQCSGQEERGELRPAVRKNPFVEAVLTSTAAAVDKQLEDGKQDTLSYPHRTLRLLSVFYFVVFSLVSHEA</sequence>
<protein>
    <recommendedName>
        <fullName evidence="4">Secreted protein</fullName>
    </recommendedName>
</protein>
<organism evidence="2 3">
    <name type="scientific">Crenichthys baileyi</name>
    <name type="common">White River springfish</name>
    <dbReference type="NCBI Taxonomy" id="28760"/>
    <lineage>
        <taxon>Eukaryota</taxon>
        <taxon>Metazoa</taxon>
        <taxon>Chordata</taxon>
        <taxon>Craniata</taxon>
        <taxon>Vertebrata</taxon>
        <taxon>Euteleostomi</taxon>
        <taxon>Actinopterygii</taxon>
        <taxon>Neopterygii</taxon>
        <taxon>Teleostei</taxon>
        <taxon>Neoteleostei</taxon>
        <taxon>Acanthomorphata</taxon>
        <taxon>Ovalentaria</taxon>
        <taxon>Atherinomorphae</taxon>
        <taxon>Cyprinodontiformes</taxon>
        <taxon>Goodeidae</taxon>
        <taxon>Crenichthys</taxon>
    </lineage>
</organism>
<dbReference type="AlphaFoldDB" id="A0AAV9RF81"/>
<dbReference type="Proteomes" id="UP001311232">
    <property type="component" value="Unassembled WGS sequence"/>
</dbReference>
<evidence type="ECO:0000313" key="3">
    <source>
        <dbReference type="Proteomes" id="UP001311232"/>
    </source>
</evidence>
<feature type="chain" id="PRO_5043317368" description="Secreted protein" evidence="1">
    <location>
        <begin position="27"/>
        <end position="133"/>
    </location>
</feature>
<proteinExistence type="predicted"/>
<reference evidence="2 3" key="1">
    <citation type="submission" date="2021-06" db="EMBL/GenBank/DDBJ databases">
        <authorList>
            <person name="Palmer J.M."/>
        </authorList>
    </citation>
    <scope>NUCLEOTIDE SEQUENCE [LARGE SCALE GENOMIC DNA]</scope>
    <source>
        <strain evidence="2 3">MEX-2019</strain>
        <tissue evidence="2">Muscle</tissue>
    </source>
</reference>
<gene>
    <name evidence="2" type="ORF">CRENBAI_013944</name>
</gene>